<feature type="compositionally biased region" description="Low complexity" evidence="1">
    <location>
        <begin position="748"/>
        <end position="760"/>
    </location>
</feature>
<feature type="compositionally biased region" description="Basic and acidic residues" evidence="1">
    <location>
        <begin position="803"/>
        <end position="830"/>
    </location>
</feature>
<dbReference type="HOGENOM" id="CLU_286689_0_0_1"/>
<feature type="compositionally biased region" description="Acidic residues" evidence="1">
    <location>
        <begin position="714"/>
        <end position="724"/>
    </location>
</feature>
<feature type="compositionally biased region" description="Polar residues" evidence="1">
    <location>
        <begin position="730"/>
        <end position="740"/>
    </location>
</feature>
<dbReference type="GeneID" id="24109718"/>
<feature type="compositionally biased region" description="Acidic residues" evidence="1">
    <location>
        <begin position="785"/>
        <end position="794"/>
    </location>
</feature>
<keyword evidence="3" id="KW-1185">Reference proteome</keyword>
<feature type="compositionally biased region" description="Basic and acidic residues" evidence="1">
    <location>
        <begin position="595"/>
        <end position="606"/>
    </location>
</feature>
<feature type="compositionally biased region" description="Polar residues" evidence="1">
    <location>
        <begin position="118"/>
        <end position="133"/>
    </location>
</feature>
<protein>
    <submittedName>
        <fullName evidence="2">Uncharacterized protein</fullName>
    </submittedName>
</protein>
<evidence type="ECO:0000256" key="1">
    <source>
        <dbReference type="SAM" id="MobiDB-lite"/>
    </source>
</evidence>
<sequence length="1107" mass="123761">MPTATKRREQVAPPAKRRPSAAALSESGLSRRSSHGSFRTATGDSNFTRAVSATDDEDDEDDVSDEEDDEDQLQGDADETDKAARQARSPKGLVTASQEQDEAESSDASEDSPAIFNKNPSSDTSTLQKSPPTSHDDATSEKAAPKHEPSPVKSKSARDQLAVPDTSLTSTRNGGTQRKSVRASYASHLTLPYQHSEAGDYQDASKRLSKMTTATSKPSSRAASRAASFMDSPETEMRDVRYRSASERGGSRLSRLLPAASLLDFGGSVRNSHQSQRGPGSRYASSFIEPKSPSYREALPAAGIHHRDSDRLSIASRATARRPASIASKMLDSDSQVFPGTRIRKYIEPQLNEAMRRVMKQFSGHNLQDHRCDGYPIAVFVGATAIDTGSIIQPHVSGAVSLYFGPGHPKNMASLLPEEDRTPSHLLNPKAPTPSSLSRRAELRSAITALHTIYELYRGRACAHVCIDSAYVAKAWGTWIPTWELRGWPGEDDEEEGDRERWEDQYSERRRNQRRAYDKHGSRYMDLPSRRDRDGYTSDGGRYRDSRAPPRRGGRDGHDDWLSNDPYADRSPRRGSSRPRRRDGRGGYDYPSEEDSPRRDGRRRYADEDDYGYGDPYSPDRSPPRRRPVRRAPGRRLVDEDLLRELADIRHEFARVERQRKGSAHLYLIDRSNNPADRMARAVAKSEGSLLQADEFDTRSEIGLHVDEARLSDEEPLDEEEDEFLETRSRFSTASKSTKGGQRRRSNRANSRNSIISNASGRLRNSASLPAGHLKGASRRQLDTFAEEDEDDLAADARSVRTHRSERSRKSTRAERERDEYRARQDRLDAEAAAMVKRSTTQSSTKRSASRASRLAPPVSERGGASRLSIDSRKGDSRMSADLLSPDTASRRGSIDSRRRVSNVRSQPELRESSRAQKGRSTVHSALASAATLRGGDEDEDELETEPRPRRSMQLRETGSIRPRQSRRRLMSEQDNYPEMDDLVPPTRAWDNGSIYSRNSVDNRRASPASPASQRRGLFGSRSRDAPLSPGSPSLQKKSGFGLFSNRSTPSLHRNPAPEDADYEWSKKNRKRRQQRDWQSTTASQWEAEEASAKKGGFLSRMFGRKK</sequence>
<dbReference type="EMBL" id="DF238808">
    <property type="protein sequence ID" value="GAC96852.1"/>
    <property type="molecule type" value="Genomic_DNA"/>
</dbReference>
<feature type="region of interest" description="Disordered" evidence="1">
    <location>
        <begin position="413"/>
        <end position="439"/>
    </location>
</feature>
<dbReference type="Gene3D" id="3.30.420.10">
    <property type="entry name" value="Ribonuclease H-like superfamily/Ribonuclease H"/>
    <property type="match status" value="1"/>
</dbReference>
<feature type="compositionally biased region" description="Basic residues" evidence="1">
    <location>
        <begin position="573"/>
        <end position="583"/>
    </location>
</feature>
<feature type="compositionally biased region" description="Basic and acidic residues" evidence="1">
    <location>
        <begin position="498"/>
        <end position="572"/>
    </location>
</feature>
<feature type="compositionally biased region" description="Basic and acidic residues" evidence="1">
    <location>
        <begin position="235"/>
        <end position="250"/>
    </location>
</feature>
<dbReference type="AlphaFoldDB" id="R9P6K5"/>
<feature type="compositionally biased region" description="Low complexity" evidence="1">
    <location>
        <begin position="219"/>
        <end position="228"/>
    </location>
</feature>
<dbReference type="SUPFAM" id="SSF53098">
    <property type="entry name" value="Ribonuclease H-like"/>
    <property type="match status" value="1"/>
</dbReference>
<feature type="compositionally biased region" description="Basic and acidic residues" evidence="1">
    <location>
        <begin position="870"/>
        <end position="879"/>
    </location>
</feature>
<feature type="compositionally biased region" description="Polar residues" evidence="1">
    <location>
        <begin position="27"/>
        <end position="51"/>
    </location>
</feature>
<feature type="compositionally biased region" description="Basic residues" evidence="1">
    <location>
        <begin position="624"/>
        <end position="634"/>
    </location>
</feature>
<reference evidence="3" key="1">
    <citation type="journal article" date="2013" name="Genome Announc.">
        <title>Draft genome sequence of the basidiomycetous yeast-like fungus Pseudozyma hubeiensis SY62, which produces an abundant amount of the biosurfactant mannosylerythritol lipids.</title>
        <authorList>
            <person name="Konishi M."/>
            <person name="Hatada Y."/>
            <person name="Horiuchi J."/>
        </authorList>
    </citation>
    <scope>NUCLEOTIDE SEQUENCE [LARGE SCALE GENOMIC DNA]</scope>
    <source>
        <strain evidence="3">SY62</strain>
    </source>
</reference>
<feature type="compositionally biased region" description="Polar residues" evidence="1">
    <location>
        <begin position="166"/>
        <end position="178"/>
    </location>
</feature>
<evidence type="ECO:0000313" key="3">
    <source>
        <dbReference type="Proteomes" id="UP000014071"/>
    </source>
</evidence>
<evidence type="ECO:0000313" key="2">
    <source>
        <dbReference type="EMBL" id="GAC96852.1"/>
    </source>
</evidence>
<dbReference type="OrthoDB" id="2554528at2759"/>
<feature type="region of interest" description="Disordered" evidence="1">
    <location>
        <begin position="707"/>
        <end position="1107"/>
    </location>
</feature>
<feature type="region of interest" description="Disordered" evidence="1">
    <location>
        <begin position="490"/>
        <end position="637"/>
    </location>
</feature>
<dbReference type="InterPro" id="IPR036397">
    <property type="entry name" value="RNaseH_sf"/>
</dbReference>
<feature type="compositionally biased region" description="Basic and acidic residues" evidence="1">
    <location>
        <begin position="1"/>
        <end position="10"/>
    </location>
</feature>
<dbReference type="eggNOG" id="ENOG502R25J">
    <property type="taxonomic scope" value="Eukaryota"/>
</dbReference>
<gene>
    <name evidence="2" type="ORF">PHSY_004436</name>
</gene>
<feature type="compositionally biased region" description="Low complexity" evidence="1">
    <location>
        <begin position="837"/>
        <end position="854"/>
    </location>
</feature>
<feature type="compositionally biased region" description="Basic and acidic residues" evidence="1">
    <location>
        <begin position="889"/>
        <end position="899"/>
    </location>
</feature>
<feature type="compositionally biased region" description="Acidic residues" evidence="1">
    <location>
        <begin position="99"/>
        <end position="110"/>
    </location>
</feature>
<dbReference type="RefSeq" id="XP_012190439.1">
    <property type="nucleotide sequence ID" value="XM_012335049.1"/>
</dbReference>
<feature type="compositionally biased region" description="Acidic residues" evidence="1">
    <location>
        <begin position="54"/>
        <end position="79"/>
    </location>
</feature>
<feature type="compositionally biased region" description="Basic and acidic residues" evidence="1">
    <location>
        <begin position="134"/>
        <end position="150"/>
    </location>
</feature>
<accession>R9P6K5</accession>
<feature type="region of interest" description="Disordered" evidence="1">
    <location>
        <begin position="1"/>
        <end position="250"/>
    </location>
</feature>
<proteinExistence type="predicted"/>
<dbReference type="InterPro" id="IPR012337">
    <property type="entry name" value="RNaseH-like_sf"/>
</dbReference>
<dbReference type="Proteomes" id="UP000014071">
    <property type="component" value="Unassembled WGS sequence"/>
</dbReference>
<name>R9P6K5_PSEHS</name>
<dbReference type="GO" id="GO:0003676">
    <property type="term" value="F:nucleic acid binding"/>
    <property type="evidence" value="ECO:0007669"/>
    <property type="project" value="InterPro"/>
</dbReference>
<organism evidence="2 3">
    <name type="scientific">Pseudozyma hubeiensis (strain SY62)</name>
    <name type="common">Yeast</name>
    <dbReference type="NCBI Taxonomy" id="1305764"/>
    <lineage>
        <taxon>Eukaryota</taxon>
        <taxon>Fungi</taxon>
        <taxon>Dikarya</taxon>
        <taxon>Basidiomycota</taxon>
        <taxon>Ustilaginomycotina</taxon>
        <taxon>Ustilaginomycetes</taxon>
        <taxon>Ustilaginales</taxon>
        <taxon>Ustilaginaceae</taxon>
        <taxon>Pseudozyma</taxon>
    </lineage>
</organism>